<dbReference type="AlphaFoldDB" id="Q2W8H9"/>
<dbReference type="KEGG" id="mag:amb1042"/>
<dbReference type="PROSITE" id="PS50110">
    <property type="entry name" value="RESPONSE_REGULATORY"/>
    <property type="match status" value="1"/>
</dbReference>
<dbReference type="InterPro" id="IPR000792">
    <property type="entry name" value="Tscrpt_reg_LuxR_C"/>
</dbReference>
<dbReference type="Proteomes" id="UP000007058">
    <property type="component" value="Chromosome"/>
</dbReference>
<organism evidence="5 6">
    <name type="scientific">Paramagnetospirillum magneticum (strain ATCC 700264 / AMB-1)</name>
    <name type="common">Magnetospirillum magneticum</name>
    <dbReference type="NCBI Taxonomy" id="342108"/>
    <lineage>
        <taxon>Bacteria</taxon>
        <taxon>Pseudomonadati</taxon>
        <taxon>Pseudomonadota</taxon>
        <taxon>Alphaproteobacteria</taxon>
        <taxon>Rhodospirillales</taxon>
        <taxon>Magnetospirillaceae</taxon>
        <taxon>Paramagnetospirillum</taxon>
    </lineage>
</organism>
<reference evidence="5 6" key="1">
    <citation type="journal article" date="2005" name="DNA Res.">
        <title>Complete genome sequence of the facultative anaerobic magnetotactic bacterium Magnetospirillum sp. strain AMB-1.</title>
        <authorList>
            <person name="Matsunaga T."/>
            <person name="Okamura Y."/>
            <person name="Fukuda Y."/>
            <person name="Wahyudi A.T."/>
            <person name="Murase Y."/>
            <person name="Takeyama H."/>
        </authorList>
    </citation>
    <scope>NUCLEOTIDE SEQUENCE [LARGE SCALE GENOMIC DNA]</scope>
    <source>
        <strain evidence="6">ATCC 700264 / AMB-1</strain>
    </source>
</reference>
<gene>
    <name evidence="5" type="ordered locus">amb1042</name>
</gene>
<dbReference type="Pfam" id="PF00072">
    <property type="entry name" value="Response_reg"/>
    <property type="match status" value="1"/>
</dbReference>
<dbReference type="GO" id="GO:0003677">
    <property type="term" value="F:DNA binding"/>
    <property type="evidence" value="ECO:0007669"/>
    <property type="project" value="UniProtKB-KW"/>
</dbReference>
<dbReference type="STRING" id="342108.amb1042"/>
<evidence type="ECO:0000313" key="6">
    <source>
        <dbReference type="Proteomes" id="UP000007058"/>
    </source>
</evidence>
<dbReference type="GO" id="GO:0000160">
    <property type="term" value="P:phosphorelay signal transduction system"/>
    <property type="evidence" value="ECO:0007669"/>
    <property type="project" value="InterPro"/>
</dbReference>
<dbReference type="InterPro" id="IPR050595">
    <property type="entry name" value="Bact_response_regulator"/>
</dbReference>
<proteinExistence type="predicted"/>
<protein>
    <submittedName>
        <fullName evidence="5">CheY-like receiver</fullName>
    </submittedName>
</protein>
<keyword evidence="2" id="KW-0238">DNA-binding</keyword>
<sequence length="331" mass="35252">MSDKARILFVDDDIRVLAALRRSLYPQVARWEMEFQSSPEVAVEAYRAWRPQVVVTDMKMPGMNGLQMVMAMRRIGDTARYIVLTGTADLRTAIDAINQAEIFRFFTKPCPSFLLVEGIQAALAAAAPTSVPAADTLADTALDKLPVAVLVVDSEARILFMNRLGGALSACGDGIVMNARKICRASTPADTVRLHALIESAIRNGDGGVMTLPRSCSSPLSVAVSALESSGDATPKAVLYISDPDNHPIPNAGEVMHLLGITSAEARLTHALARGLSLDEAAEEAGITVGTARGYLKQIFAKTGKTRQAELVRLVMSLPVTLPNGSVPGAK</sequence>
<keyword evidence="1 3" id="KW-0597">Phosphoprotein</keyword>
<dbReference type="SUPFAM" id="SSF46894">
    <property type="entry name" value="C-terminal effector domain of the bipartite response regulators"/>
    <property type="match status" value="1"/>
</dbReference>
<feature type="modified residue" description="4-aspartylphosphate" evidence="3">
    <location>
        <position position="57"/>
    </location>
</feature>
<dbReference type="OrthoDB" id="5497412at2"/>
<dbReference type="InterPro" id="IPR001789">
    <property type="entry name" value="Sig_transdc_resp-reg_receiver"/>
</dbReference>
<keyword evidence="6" id="KW-1185">Reference proteome</keyword>
<evidence type="ECO:0000256" key="1">
    <source>
        <dbReference type="ARBA" id="ARBA00022553"/>
    </source>
</evidence>
<dbReference type="SMART" id="SM00421">
    <property type="entry name" value="HTH_LUXR"/>
    <property type="match status" value="1"/>
</dbReference>
<evidence type="ECO:0000313" key="5">
    <source>
        <dbReference type="EMBL" id="BAE49846.1"/>
    </source>
</evidence>
<dbReference type="InterPro" id="IPR016032">
    <property type="entry name" value="Sig_transdc_resp-reg_C-effctor"/>
</dbReference>
<dbReference type="GO" id="GO:0006355">
    <property type="term" value="P:regulation of DNA-templated transcription"/>
    <property type="evidence" value="ECO:0007669"/>
    <property type="project" value="InterPro"/>
</dbReference>
<dbReference type="RefSeq" id="WP_011383457.1">
    <property type="nucleotide sequence ID" value="NC_007626.1"/>
</dbReference>
<feature type="domain" description="Response regulatory" evidence="4">
    <location>
        <begin position="6"/>
        <end position="123"/>
    </location>
</feature>
<dbReference type="Gene3D" id="1.10.10.10">
    <property type="entry name" value="Winged helix-like DNA-binding domain superfamily/Winged helix DNA-binding domain"/>
    <property type="match status" value="1"/>
</dbReference>
<evidence type="ECO:0000259" key="4">
    <source>
        <dbReference type="PROSITE" id="PS50110"/>
    </source>
</evidence>
<evidence type="ECO:0000256" key="2">
    <source>
        <dbReference type="ARBA" id="ARBA00023125"/>
    </source>
</evidence>
<accession>Q2W8H9</accession>
<dbReference type="InterPro" id="IPR036388">
    <property type="entry name" value="WH-like_DNA-bd_sf"/>
</dbReference>
<dbReference type="SMART" id="SM00448">
    <property type="entry name" value="REC"/>
    <property type="match status" value="1"/>
</dbReference>
<dbReference type="SUPFAM" id="SSF52172">
    <property type="entry name" value="CheY-like"/>
    <property type="match status" value="1"/>
</dbReference>
<evidence type="ECO:0000256" key="3">
    <source>
        <dbReference type="PROSITE-ProRule" id="PRU00169"/>
    </source>
</evidence>
<dbReference type="EMBL" id="AP007255">
    <property type="protein sequence ID" value="BAE49846.1"/>
    <property type="molecule type" value="Genomic_DNA"/>
</dbReference>
<dbReference type="PANTHER" id="PTHR44591">
    <property type="entry name" value="STRESS RESPONSE REGULATOR PROTEIN 1"/>
    <property type="match status" value="1"/>
</dbReference>
<dbReference type="PANTHER" id="PTHR44591:SF3">
    <property type="entry name" value="RESPONSE REGULATORY DOMAIN-CONTAINING PROTEIN"/>
    <property type="match status" value="1"/>
</dbReference>
<dbReference type="Gene3D" id="3.40.50.2300">
    <property type="match status" value="1"/>
</dbReference>
<dbReference type="InterPro" id="IPR011006">
    <property type="entry name" value="CheY-like_superfamily"/>
</dbReference>
<dbReference type="HOGENOM" id="CLU_841379_0_0_5"/>
<name>Q2W8H9_PARM1</name>